<dbReference type="Gene3D" id="1.10.1200.10">
    <property type="entry name" value="ACP-like"/>
    <property type="match status" value="1"/>
</dbReference>
<dbReference type="Pfam" id="PF00501">
    <property type="entry name" value="AMP-binding"/>
    <property type="match status" value="1"/>
</dbReference>
<dbReference type="PROSITE" id="PS00455">
    <property type="entry name" value="AMP_BINDING"/>
    <property type="match status" value="1"/>
</dbReference>
<dbReference type="InterPro" id="IPR025110">
    <property type="entry name" value="AMP-bd_C"/>
</dbReference>
<dbReference type="GO" id="GO:0043041">
    <property type="term" value="P:amino acid activation for nonribosomal peptide biosynthetic process"/>
    <property type="evidence" value="ECO:0007669"/>
    <property type="project" value="TreeGrafter"/>
</dbReference>
<dbReference type="InterPro" id="IPR036736">
    <property type="entry name" value="ACP-like_sf"/>
</dbReference>
<dbReference type="InterPro" id="IPR042099">
    <property type="entry name" value="ANL_N_sf"/>
</dbReference>
<dbReference type="SUPFAM" id="SSF47336">
    <property type="entry name" value="ACP-like"/>
    <property type="match status" value="1"/>
</dbReference>
<dbReference type="GO" id="GO:0005737">
    <property type="term" value="C:cytoplasm"/>
    <property type="evidence" value="ECO:0007669"/>
    <property type="project" value="TreeGrafter"/>
</dbReference>
<accession>A0AAC9HR10</accession>
<dbReference type="Pfam" id="PF00550">
    <property type="entry name" value="PP-binding"/>
    <property type="match status" value="1"/>
</dbReference>
<dbReference type="InterPro" id="IPR045851">
    <property type="entry name" value="AMP-bd_C_sf"/>
</dbReference>
<evidence type="ECO:0000259" key="4">
    <source>
        <dbReference type="PROSITE" id="PS50075"/>
    </source>
</evidence>
<feature type="region of interest" description="Disordered" evidence="3">
    <location>
        <begin position="1"/>
        <end position="32"/>
    </location>
</feature>
<dbReference type="InterPro" id="IPR020806">
    <property type="entry name" value="PKS_PP-bd"/>
</dbReference>
<dbReference type="Gene3D" id="3.40.50.12780">
    <property type="entry name" value="N-terminal domain of ligase-like"/>
    <property type="match status" value="1"/>
</dbReference>
<dbReference type="InterPro" id="IPR010071">
    <property type="entry name" value="AA_adenyl_dom"/>
</dbReference>
<dbReference type="PANTHER" id="PTHR45527">
    <property type="entry name" value="NONRIBOSOMAL PEPTIDE SYNTHETASE"/>
    <property type="match status" value="1"/>
</dbReference>
<feature type="compositionally biased region" description="Basic and acidic residues" evidence="3">
    <location>
        <begin position="21"/>
        <end position="32"/>
    </location>
</feature>
<dbReference type="InterPro" id="IPR020845">
    <property type="entry name" value="AMP-binding_CS"/>
</dbReference>
<evidence type="ECO:0000256" key="3">
    <source>
        <dbReference type="SAM" id="MobiDB-lite"/>
    </source>
</evidence>
<proteinExistence type="predicted"/>
<evidence type="ECO:0000256" key="1">
    <source>
        <dbReference type="ARBA" id="ARBA00022450"/>
    </source>
</evidence>
<dbReference type="InterPro" id="IPR009081">
    <property type="entry name" value="PP-bd_ACP"/>
</dbReference>
<dbReference type="AlphaFoldDB" id="A0AAC9HR10"/>
<evidence type="ECO:0000256" key="2">
    <source>
        <dbReference type="ARBA" id="ARBA00022553"/>
    </source>
</evidence>
<dbReference type="SUPFAM" id="SSF56801">
    <property type="entry name" value="Acetyl-CoA synthetase-like"/>
    <property type="match status" value="1"/>
</dbReference>
<evidence type="ECO:0000313" key="6">
    <source>
        <dbReference type="Proteomes" id="UP000095210"/>
    </source>
</evidence>
<dbReference type="RefSeq" id="WP_069849967.1">
    <property type="nucleotide sequence ID" value="NZ_CP014859.1"/>
</dbReference>
<dbReference type="GO" id="GO:0031177">
    <property type="term" value="F:phosphopantetheine binding"/>
    <property type="evidence" value="ECO:0007669"/>
    <property type="project" value="InterPro"/>
</dbReference>
<dbReference type="EMBL" id="CP014859">
    <property type="protein sequence ID" value="AOS63964.1"/>
    <property type="molecule type" value="Genomic_DNA"/>
</dbReference>
<dbReference type="InterPro" id="IPR000873">
    <property type="entry name" value="AMP-dep_synth/lig_dom"/>
</dbReference>
<reference evidence="6" key="1">
    <citation type="submission" date="2016-03" db="EMBL/GenBank/DDBJ databases">
        <title>Complete genome sequence of the type strain Actinoalloteichus hymeniacidonis DSM 45092.</title>
        <authorList>
            <person name="Schaffert L."/>
            <person name="Albersmeier A."/>
            <person name="Winkler A."/>
            <person name="Kalinowski J."/>
            <person name="Zotchev S."/>
            <person name="Ruckert C."/>
        </authorList>
    </citation>
    <scope>NUCLEOTIDE SEQUENCE [LARGE SCALE GENOMIC DNA]</scope>
    <source>
        <strain evidence="6">HPA177(T) (DSM 45092(T))</strain>
    </source>
</reference>
<sequence>MKAETPPPSISATVRLPARSHRADPETGDRSRDEGFTVLLATVGRAIARHEGVERVSIGCVAVDGGEAAMLAVDLVVGGDESWFETLAATRTACGRPGPPNGEPDVLVAVLDEVNLGSEVLRAHHLERLGCPARSGSMAFVGHGDVQWCVVDPSLPEDGVSELLNLIRQPNGRHPAMRILLHRADSESERRDAPFTVVHGRGPCREHDATVLDLIRRQIAATPSKAAQVHESTVDTYAGLGLKASAVARFLDDLGVRRGDRVACHLVRGLTPLIALLGVWTAGAVYVPIDPALPPERQRVQYELAGCAAALGTDDVERVCATVQDTTPSTENLRQAPVGMMESSPDDEAYVLFTSGSTGTPKAVSMPHRAMANLISWQLRQPELATPPRIAQFATLSFDVSVQEMLVSAASGGTLVVVPERSRRNPQELLSVLDQSDVSVAFLPVAALHQLAAASETFGIAPRALRHIITAGEALVVTDQVRALGAATGCRLVNQYGPTETHVTTYFRLGSVPADWPERPPIGWPIDNTIVRVVDESGRPCRLGETGELHLGGENVAAGYLGVGTDAGGGFSTEAGIRWYRTGDLVRLGAEGALYFAGRTDDQVKIRGHRVEPTEVVAVLLRHPEIKACAVQSADSVGGLGLIAYLEAGGVTAEQVREHAGTYLPEYAVPAHLEFVDRLPTTRSGKIDHRRLPSAPRRTEVPAENPVPGDTESRVVRVWEDLLGKPVPSAQMSFVDAGGNSLAMLELYLRLRAVFERDFPMHELFSRPTAAAFAEFLDEQDE</sequence>
<gene>
    <name evidence="5" type="ORF">TL08_15775</name>
</gene>
<dbReference type="NCBIfam" id="TIGR01733">
    <property type="entry name" value="AA-adenyl-dom"/>
    <property type="match status" value="1"/>
</dbReference>
<dbReference type="SMART" id="SM00823">
    <property type="entry name" value="PKS_PP"/>
    <property type="match status" value="1"/>
</dbReference>
<name>A0AAC9HR10_9PSEU</name>
<protein>
    <submittedName>
        <fullName evidence="5">Amino acid adenylation enzyme/thioester reductase family protein</fullName>
    </submittedName>
</protein>
<keyword evidence="6" id="KW-1185">Reference proteome</keyword>
<evidence type="ECO:0000313" key="5">
    <source>
        <dbReference type="EMBL" id="AOS63964.1"/>
    </source>
</evidence>
<dbReference type="KEGG" id="ahm:TL08_15775"/>
<dbReference type="CDD" id="cd05930">
    <property type="entry name" value="A_NRPS"/>
    <property type="match status" value="1"/>
</dbReference>
<feature type="compositionally biased region" description="Basic and acidic residues" evidence="3">
    <location>
        <begin position="686"/>
        <end position="701"/>
    </location>
</feature>
<dbReference type="GO" id="GO:0044550">
    <property type="term" value="P:secondary metabolite biosynthetic process"/>
    <property type="evidence" value="ECO:0007669"/>
    <property type="project" value="TreeGrafter"/>
</dbReference>
<dbReference type="Gene3D" id="3.30.300.30">
    <property type="match status" value="1"/>
</dbReference>
<dbReference type="PANTHER" id="PTHR45527:SF1">
    <property type="entry name" value="FATTY ACID SYNTHASE"/>
    <property type="match status" value="1"/>
</dbReference>
<organism evidence="5 6">
    <name type="scientific">Actinoalloteichus hymeniacidonis</name>
    <dbReference type="NCBI Taxonomy" id="340345"/>
    <lineage>
        <taxon>Bacteria</taxon>
        <taxon>Bacillati</taxon>
        <taxon>Actinomycetota</taxon>
        <taxon>Actinomycetes</taxon>
        <taxon>Pseudonocardiales</taxon>
        <taxon>Pseudonocardiaceae</taxon>
        <taxon>Actinoalloteichus</taxon>
    </lineage>
</organism>
<dbReference type="Pfam" id="PF13193">
    <property type="entry name" value="AMP-binding_C"/>
    <property type="match status" value="1"/>
</dbReference>
<keyword evidence="2" id="KW-0597">Phosphoprotein</keyword>
<feature type="domain" description="Carrier" evidence="4">
    <location>
        <begin position="706"/>
        <end position="781"/>
    </location>
</feature>
<dbReference type="PROSITE" id="PS50075">
    <property type="entry name" value="CARRIER"/>
    <property type="match status" value="1"/>
</dbReference>
<feature type="region of interest" description="Disordered" evidence="3">
    <location>
        <begin position="686"/>
        <end position="710"/>
    </location>
</feature>
<dbReference type="Proteomes" id="UP000095210">
    <property type="component" value="Chromosome"/>
</dbReference>
<keyword evidence="1" id="KW-0596">Phosphopantetheine</keyword>